<dbReference type="Proteomes" id="UP000886602">
    <property type="component" value="Unassembled WGS sequence"/>
</dbReference>
<dbReference type="Pfam" id="PF08895">
    <property type="entry name" value="DUF1840"/>
    <property type="match status" value="1"/>
</dbReference>
<accession>A0A9D7FLF2</accession>
<gene>
    <name evidence="1" type="ORF">IPJ48_13185</name>
</gene>
<comment type="caution">
    <text evidence="1">The sequence shown here is derived from an EMBL/GenBank/DDBJ whole genome shotgun (WGS) entry which is preliminary data.</text>
</comment>
<sequence length="107" mass="11765">MLIKFKSKASGDVIMLGESGKEMLRLLGKDADDSKGVFTADQLPDAIATLKQAIAVDKALPHPHQMDKPIDSKDDAGDSVHLYQRAVPVLELMERSQQENTYVTWGV</sequence>
<proteinExistence type="predicted"/>
<name>A0A9D7FLF2_9RHOO</name>
<dbReference type="EMBL" id="JADJNC010000021">
    <property type="protein sequence ID" value="MBK7423971.1"/>
    <property type="molecule type" value="Genomic_DNA"/>
</dbReference>
<protein>
    <submittedName>
        <fullName evidence="1">DUF1840 domain-containing protein</fullName>
    </submittedName>
</protein>
<dbReference type="AlphaFoldDB" id="A0A9D7FLF2"/>
<reference evidence="1" key="1">
    <citation type="submission" date="2020-10" db="EMBL/GenBank/DDBJ databases">
        <title>Connecting structure to function with the recovery of over 1000 high-quality activated sludge metagenome-assembled genomes encoding full-length rRNA genes using long-read sequencing.</title>
        <authorList>
            <person name="Singleton C.M."/>
            <person name="Petriglieri F."/>
            <person name="Kristensen J.M."/>
            <person name="Kirkegaard R.H."/>
            <person name="Michaelsen T.Y."/>
            <person name="Andersen M.H."/>
            <person name="Karst S.M."/>
            <person name="Dueholm M.S."/>
            <person name="Nielsen P.H."/>
            <person name="Albertsen M."/>
        </authorList>
    </citation>
    <scope>NUCLEOTIDE SEQUENCE</scope>
    <source>
        <strain evidence="1">EsbW_18-Q3-R4-48_MAXAC.044</strain>
    </source>
</reference>
<evidence type="ECO:0000313" key="1">
    <source>
        <dbReference type="EMBL" id="MBK7423971.1"/>
    </source>
</evidence>
<evidence type="ECO:0000313" key="2">
    <source>
        <dbReference type="Proteomes" id="UP000886602"/>
    </source>
</evidence>
<organism evidence="1 2">
    <name type="scientific">Candidatus Propionivibrio dominans</name>
    <dbReference type="NCBI Taxonomy" id="2954373"/>
    <lineage>
        <taxon>Bacteria</taxon>
        <taxon>Pseudomonadati</taxon>
        <taxon>Pseudomonadota</taxon>
        <taxon>Betaproteobacteria</taxon>
        <taxon>Rhodocyclales</taxon>
        <taxon>Rhodocyclaceae</taxon>
        <taxon>Propionivibrio</taxon>
    </lineage>
</organism>
<dbReference type="InterPro" id="IPR014991">
    <property type="entry name" value="DUF1840"/>
</dbReference>